<sequence length="346" mass="37128">MTAIERMPSATNVLDLLARGRELVDPSLREAVDRLDEHSRLVSSYHFGWCDEEGRPTGANSGKAIRPGLTLLVAEAVCGSPEPAVPGGVAVELVHNFSLIHDDLMDRDTQRRHRRTVWAIWGDATAVLVGDALACLADEVLAECNSPYAVHAGHALAVATRELIRGQVLDVAFERRETVSLAECVDMASGKTSSLLGASAELGAILAGADSATRAAFRTYGWELGLAFQLVDDLLGIWGAPEKTGKPVFSDLVAHKKTLPVVWSLEYGGTHGRELAAWFAEPGTPSEDDVRRAAVLVENAGGREWALAEAEERVRKAGKALDAAGIAPANRDQLDQLAQFVAERQL</sequence>
<proteinExistence type="inferred from homology"/>
<organism evidence="4 5">
    <name type="scientific">Kribbella kalugense</name>
    <dbReference type="NCBI Taxonomy" id="2512221"/>
    <lineage>
        <taxon>Bacteria</taxon>
        <taxon>Bacillati</taxon>
        <taxon>Actinomycetota</taxon>
        <taxon>Actinomycetes</taxon>
        <taxon>Propionibacteriales</taxon>
        <taxon>Kribbellaceae</taxon>
        <taxon>Kribbella</taxon>
    </lineage>
</organism>
<dbReference type="SFLD" id="SFLDG01017">
    <property type="entry name" value="Polyprenyl_Transferase_Like"/>
    <property type="match status" value="1"/>
</dbReference>
<keyword evidence="5" id="KW-1185">Reference proteome</keyword>
<dbReference type="GO" id="GO:0046872">
    <property type="term" value="F:metal ion binding"/>
    <property type="evidence" value="ECO:0007669"/>
    <property type="project" value="UniProtKB-KW"/>
</dbReference>
<name>A0A4R7ZVX1_9ACTN</name>
<dbReference type="AlphaFoldDB" id="A0A4R7ZVX1"/>
<evidence type="ECO:0000313" key="4">
    <source>
        <dbReference type="EMBL" id="TDW21845.1"/>
    </source>
</evidence>
<comment type="caution">
    <text evidence="4">The sequence shown here is derived from an EMBL/GenBank/DDBJ whole genome shotgun (WGS) entry which is preliminary data.</text>
</comment>
<evidence type="ECO:0000256" key="2">
    <source>
        <dbReference type="ARBA" id="ARBA00022842"/>
    </source>
</evidence>
<dbReference type="EMBL" id="SODF01000001">
    <property type="protein sequence ID" value="TDW21845.1"/>
    <property type="molecule type" value="Genomic_DNA"/>
</dbReference>
<evidence type="ECO:0000256" key="1">
    <source>
        <dbReference type="ARBA" id="ARBA00022723"/>
    </source>
</evidence>
<dbReference type="Gene3D" id="1.10.600.10">
    <property type="entry name" value="Farnesyl Diphosphate Synthase"/>
    <property type="match status" value="1"/>
</dbReference>
<evidence type="ECO:0000313" key="5">
    <source>
        <dbReference type="Proteomes" id="UP000295447"/>
    </source>
</evidence>
<dbReference type="SFLD" id="SFLDS00005">
    <property type="entry name" value="Isoprenoid_Synthase_Type_I"/>
    <property type="match status" value="1"/>
</dbReference>
<dbReference type="PANTHER" id="PTHR12001">
    <property type="entry name" value="GERANYLGERANYL PYROPHOSPHATE SYNTHASE"/>
    <property type="match status" value="1"/>
</dbReference>
<keyword evidence="1" id="KW-0479">Metal-binding</keyword>
<dbReference type="CDD" id="cd00685">
    <property type="entry name" value="Trans_IPPS_HT"/>
    <property type="match status" value="1"/>
</dbReference>
<gene>
    <name evidence="4" type="ORF">EV650_0676</name>
</gene>
<dbReference type="PROSITE" id="PS00444">
    <property type="entry name" value="POLYPRENYL_SYNTHASE_2"/>
    <property type="match status" value="1"/>
</dbReference>
<dbReference type="RefSeq" id="WP_305000018.1">
    <property type="nucleotide sequence ID" value="NZ_SODF01000001.1"/>
</dbReference>
<dbReference type="PROSITE" id="PS00723">
    <property type="entry name" value="POLYPRENYL_SYNTHASE_1"/>
    <property type="match status" value="1"/>
</dbReference>
<comment type="similarity">
    <text evidence="3">Belongs to the FPP/GGPP synthase family.</text>
</comment>
<keyword evidence="2" id="KW-0460">Magnesium</keyword>
<reference evidence="4 5" key="1">
    <citation type="submission" date="2019-03" db="EMBL/GenBank/DDBJ databases">
        <title>Genomic Encyclopedia of Type Strains, Phase III (KMG-III): the genomes of soil and plant-associated and newly described type strains.</title>
        <authorList>
            <person name="Whitman W."/>
        </authorList>
    </citation>
    <scope>NUCLEOTIDE SEQUENCE [LARGE SCALE GENOMIC DNA]</scope>
    <source>
        <strain evidence="4 5">VKM Ac-2570</strain>
    </source>
</reference>
<keyword evidence="3" id="KW-0808">Transferase</keyword>
<dbReference type="InterPro" id="IPR008949">
    <property type="entry name" value="Isoprenoid_synthase_dom_sf"/>
</dbReference>
<dbReference type="InterPro" id="IPR000092">
    <property type="entry name" value="Polyprenyl_synt"/>
</dbReference>
<dbReference type="InterPro" id="IPR033749">
    <property type="entry name" value="Polyprenyl_synt_CS"/>
</dbReference>
<dbReference type="Pfam" id="PF00348">
    <property type="entry name" value="polyprenyl_synt"/>
    <property type="match status" value="1"/>
</dbReference>
<dbReference type="PANTHER" id="PTHR12001:SF71">
    <property type="entry name" value="(2E,6E)-FARNESYL DIPHOSPHATE SYNTHASE"/>
    <property type="match status" value="1"/>
</dbReference>
<accession>A0A4R7ZVX1</accession>
<protein>
    <submittedName>
        <fullName evidence="4">Geranylgeranyl diphosphate synthase type I</fullName>
    </submittedName>
</protein>
<dbReference type="SUPFAM" id="SSF48576">
    <property type="entry name" value="Terpenoid synthases"/>
    <property type="match status" value="1"/>
</dbReference>
<dbReference type="GO" id="GO:0004659">
    <property type="term" value="F:prenyltransferase activity"/>
    <property type="evidence" value="ECO:0007669"/>
    <property type="project" value="InterPro"/>
</dbReference>
<evidence type="ECO:0000256" key="3">
    <source>
        <dbReference type="RuleBase" id="RU004466"/>
    </source>
</evidence>
<dbReference type="Proteomes" id="UP000295447">
    <property type="component" value="Unassembled WGS sequence"/>
</dbReference>
<dbReference type="GO" id="GO:0008299">
    <property type="term" value="P:isoprenoid biosynthetic process"/>
    <property type="evidence" value="ECO:0007669"/>
    <property type="project" value="InterPro"/>
</dbReference>